<dbReference type="Gene3D" id="3.40.50.2000">
    <property type="entry name" value="Glycogen Phosphorylase B"/>
    <property type="match status" value="2"/>
</dbReference>
<proteinExistence type="predicted"/>
<dbReference type="Proteomes" id="UP001500655">
    <property type="component" value="Unassembled WGS sequence"/>
</dbReference>
<dbReference type="PANTHER" id="PTHR48050">
    <property type="entry name" value="STEROL 3-BETA-GLUCOSYLTRANSFERASE"/>
    <property type="match status" value="1"/>
</dbReference>
<dbReference type="InterPro" id="IPR050426">
    <property type="entry name" value="Glycosyltransferase_28"/>
</dbReference>
<reference evidence="3" key="1">
    <citation type="journal article" date="2019" name="Int. J. Syst. Evol. Microbiol.">
        <title>The Global Catalogue of Microorganisms (GCM) 10K type strain sequencing project: providing services to taxonomists for standard genome sequencing and annotation.</title>
        <authorList>
            <consortium name="The Broad Institute Genomics Platform"/>
            <consortium name="The Broad Institute Genome Sequencing Center for Infectious Disease"/>
            <person name="Wu L."/>
            <person name="Ma J."/>
        </authorList>
    </citation>
    <scope>NUCLEOTIDE SEQUENCE [LARGE SCALE GENOMIC DNA]</scope>
    <source>
        <strain evidence="3">JCM 13249</strain>
    </source>
</reference>
<dbReference type="EMBL" id="BAAALS010000018">
    <property type="protein sequence ID" value="GAA1762456.1"/>
    <property type="molecule type" value="Genomic_DNA"/>
</dbReference>
<dbReference type="SUPFAM" id="SSF53756">
    <property type="entry name" value="UDP-Glycosyltransferase/glycogen phosphorylase"/>
    <property type="match status" value="1"/>
</dbReference>
<dbReference type="RefSeq" id="WP_344083240.1">
    <property type="nucleotide sequence ID" value="NZ_BAAALS010000018.1"/>
</dbReference>
<protein>
    <submittedName>
        <fullName evidence="2">Glycosyltransferase</fullName>
    </submittedName>
</protein>
<organism evidence="2 3">
    <name type="scientific">Luedemannella helvata</name>
    <dbReference type="NCBI Taxonomy" id="349315"/>
    <lineage>
        <taxon>Bacteria</taxon>
        <taxon>Bacillati</taxon>
        <taxon>Actinomycetota</taxon>
        <taxon>Actinomycetes</taxon>
        <taxon>Micromonosporales</taxon>
        <taxon>Micromonosporaceae</taxon>
        <taxon>Luedemannella</taxon>
    </lineage>
</organism>
<gene>
    <name evidence="2" type="ORF">GCM10009681_36950</name>
</gene>
<dbReference type="CDD" id="cd03784">
    <property type="entry name" value="GT1_Gtf-like"/>
    <property type="match status" value="1"/>
</dbReference>
<name>A0ABP4WT99_9ACTN</name>
<dbReference type="InterPro" id="IPR002213">
    <property type="entry name" value="UDP_glucos_trans"/>
</dbReference>
<keyword evidence="3" id="KW-1185">Reference proteome</keyword>
<feature type="domain" description="Erythromycin biosynthesis protein CIII-like C-terminal" evidence="1">
    <location>
        <begin position="260"/>
        <end position="377"/>
    </location>
</feature>
<dbReference type="InterPro" id="IPR010610">
    <property type="entry name" value="EryCIII-like_C"/>
</dbReference>
<comment type="caution">
    <text evidence="2">The sequence shown here is derived from an EMBL/GenBank/DDBJ whole genome shotgun (WGS) entry which is preliminary data.</text>
</comment>
<evidence type="ECO:0000313" key="2">
    <source>
        <dbReference type="EMBL" id="GAA1762456.1"/>
    </source>
</evidence>
<evidence type="ECO:0000313" key="3">
    <source>
        <dbReference type="Proteomes" id="UP001500655"/>
    </source>
</evidence>
<sequence>MSRFLFVVLPLAGHINAPLAVGEALLDAGHEVAWCGPESYLRPLVGPHATVYPTGSRFYPEQDRYGPEALRHVWDSYLVPLAQFTLPAVERAVTGFQPDVLVADQHAFAGALVAHRNGVRWATLVPSALELTRSPGDAPDVEAFVRAHLARLREKAGLPTGDDVDVLFSPYLVIALTTAALTGSAALPDTCVLVGPALGRGPAYQDFPWDWFDPDRQHVLITVGTLADSVAREFFATAVRALDGLGDRLQAVLVAPADAVPQPPDHILIASRVPMLRMMPHLHAVVSHGGMGTVGEALANGVPLVIAPIRYDQPTVADQVSRAGAGVRVPFVGLTAEQLRAAVTAVLDDPAYRAGARRVGDSFAAAGGAAAAATHLEQLALKGTVSR</sequence>
<dbReference type="Pfam" id="PF06722">
    <property type="entry name" value="EryCIII-like_C"/>
    <property type="match status" value="1"/>
</dbReference>
<accession>A0ABP4WT99</accession>
<dbReference type="PANTHER" id="PTHR48050:SF13">
    <property type="entry name" value="STEROL 3-BETA-GLUCOSYLTRANSFERASE UGT80A2"/>
    <property type="match status" value="1"/>
</dbReference>
<evidence type="ECO:0000259" key="1">
    <source>
        <dbReference type="Pfam" id="PF06722"/>
    </source>
</evidence>